<organism evidence="1 2">
    <name type="scientific">Sulfuracidifex tepidarius</name>
    <dbReference type="NCBI Taxonomy" id="1294262"/>
    <lineage>
        <taxon>Archaea</taxon>
        <taxon>Thermoproteota</taxon>
        <taxon>Thermoprotei</taxon>
        <taxon>Sulfolobales</taxon>
        <taxon>Sulfolobaceae</taxon>
        <taxon>Sulfuracidifex</taxon>
    </lineage>
</organism>
<dbReference type="EMBL" id="AP018930">
    <property type="protein sequence ID" value="BBG28100.1"/>
    <property type="molecule type" value="Genomic_DNA"/>
</dbReference>
<reference evidence="2" key="1">
    <citation type="submission" date="2018-09" db="EMBL/GenBank/DDBJ databases">
        <title>Complete Genome Sequencing of Sulfolobus sp. JCM 16834.</title>
        <authorList>
            <person name="Kato S."/>
            <person name="Itoh T."/>
            <person name="Ohkuma M."/>
        </authorList>
    </citation>
    <scope>NUCLEOTIDE SEQUENCE [LARGE SCALE GENOMIC DNA]</scope>
    <source>
        <strain evidence="2">IC-007</strain>
    </source>
</reference>
<name>A0A510E7B0_9CREN</name>
<sequence>MQPRGDDTIIDQKKFVECLGKVVYVKEISPLEIDFEIMGKILLKGKMKITPGISETIEIIFKSPYGRGTIMECKNDVVVKYEGVMGNEMKRKIEECASLSLVKKVS</sequence>
<dbReference type="GeneID" id="41718925"/>
<accession>A0A510E7B0</accession>
<dbReference type="Proteomes" id="UP000325030">
    <property type="component" value="Chromosome"/>
</dbReference>
<proteinExistence type="predicted"/>
<gene>
    <name evidence="1" type="ORF">IC007_2655</name>
</gene>
<dbReference type="AlphaFoldDB" id="A0A510E7B0"/>
<evidence type="ECO:0000313" key="1">
    <source>
        <dbReference type="EMBL" id="BBG28100.1"/>
    </source>
</evidence>
<evidence type="ECO:0000313" key="2">
    <source>
        <dbReference type="Proteomes" id="UP000325030"/>
    </source>
</evidence>
<dbReference type="RefSeq" id="WP_149565070.1">
    <property type="nucleotide sequence ID" value="NZ_AP018930.1"/>
</dbReference>
<protein>
    <submittedName>
        <fullName evidence="1">Uncharacterized protein</fullName>
    </submittedName>
</protein>